<feature type="binding site" description="axial binding residue" evidence="8">
    <location>
        <position position="471"/>
    </location>
    <ligand>
        <name>heme</name>
        <dbReference type="ChEBI" id="CHEBI:30413"/>
    </ligand>
    <ligandPart>
        <name>Fe</name>
        <dbReference type="ChEBI" id="CHEBI:18248"/>
    </ligandPart>
</feature>
<dbReference type="GO" id="GO:0016705">
    <property type="term" value="F:oxidoreductase activity, acting on paired donors, with incorporation or reduction of molecular oxygen"/>
    <property type="evidence" value="ECO:0007669"/>
    <property type="project" value="InterPro"/>
</dbReference>
<dbReference type="InterPro" id="IPR036396">
    <property type="entry name" value="Cyt_P450_sf"/>
</dbReference>
<keyword evidence="7 9" id="KW-0503">Monooxygenase</keyword>
<dbReference type="PANTHER" id="PTHR24292:SF54">
    <property type="entry name" value="CYP9F3-RELATED"/>
    <property type="match status" value="1"/>
</dbReference>
<dbReference type="PROSITE" id="PS00086">
    <property type="entry name" value="CYTOCHROME_P450"/>
    <property type="match status" value="1"/>
</dbReference>
<dbReference type="Gene3D" id="1.10.630.10">
    <property type="entry name" value="Cytochrome P450"/>
    <property type="match status" value="1"/>
</dbReference>
<dbReference type="PRINTS" id="PR00463">
    <property type="entry name" value="EP450I"/>
</dbReference>
<protein>
    <recommendedName>
        <fullName evidence="12">Cytochrome P450</fullName>
    </recommendedName>
</protein>
<dbReference type="GO" id="GO:0020037">
    <property type="term" value="F:heme binding"/>
    <property type="evidence" value="ECO:0007669"/>
    <property type="project" value="InterPro"/>
</dbReference>
<dbReference type="PRINTS" id="PR00385">
    <property type="entry name" value="P450"/>
</dbReference>
<evidence type="ECO:0000256" key="3">
    <source>
        <dbReference type="ARBA" id="ARBA00022617"/>
    </source>
</evidence>
<dbReference type="AlphaFoldDB" id="A0A0D2PNA8"/>
<dbReference type="GO" id="GO:0005506">
    <property type="term" value="F:iron ion binding"/>
    <property type="evidence" value="ECO:0007669"/>
    <property type="project" value="InterPro"/>
</dbReference>
<dbReference type="InterPro" id="IPR002401">
    <property type="entry name" value="Cyt_P450_E_grp-I"/>
</dbReference>
<keyword evidence="4 8" id="KW-0479">Metal-binding</keyword>
<accession>A0A0D2PNA8</accession>
<gene>
    <name evidence="10" type="ORF">HYPSUDRAFT_67727</name>
</gene>
<dbReference type="OrthoDB" id="1470350at2759"/>
<dbReference type="Proteomes" id="UP000054270">
    <property type="component" value="Unassembled WGS sequence"/>
</dbReference>
<sequence length="532" mass="59741">MAFSAFDGVTIQGTFFTLVVLYVASKALSFRHSLQAVGYLPGFRVPFHPFSLLGALLPTSRWNPGLILIWKLRDGTLYNHFGNSTISLVPFLAGPPTIITADLDVARQVSANKGMKTFEKPDSANAIFIQWGMNVFAANGEVWKKHKRIMGPAFNNKLYESVWKETLRTYREMVSDEGWSTKERSGVFSVQSLAFKLTLLIIGKCGFGFPFSWSEPARTSDGRMSLQEALRISADTFLVSLFVPEQMQKLPIKKLRDTFEAKRELLKFMQEQVTERKIDAGARGSGESVGKSDAFSMLVEASENEEAKYQLNDSELIGNVYILLLAGHETTARGISTTLAFLCLDDSLQEEIYQHIISVVGHEREPVYDDYSELNKVAGALLEALRMFPPAYMLVREAFEDTLLQIPNSHGKEGNRSVPIVKGTQVLIDLVGIHRNPKYFDNPEEYIPSRWSAMSNELDAISTFGLGPRSCIGRKFALVEVVCLLTILLREYKVEPLLDKNETKEQWKQRVMSVKVALSLGIKDVPIAFVRR</sequence>
<dbReference type="InterPro" id="IPR050476">
    <property type="entry name" value="Insect_CytP450_Detox"/>
</dbReference>
<comment type="cofactor">
    <cofactor evidence="1 8">
        <name>heme</name>
        <dbReference type="ChEBI" id="CHEBI:30413"/>
    </cofactor>
</comment>
<name>A0A0D2PNA8_HYPSF</name>
<proteinExistence type="inferred from homology"/>
<evidence type="ECO:0000256" key="6">
    <source>
        <dbReference type="ARBA" id="ARBA00023004"/>
    </source>
</evidence>
<dbReference type="PANTHER" id="PTHR24292">
    <property type="entry name" value="CYTOCHROME P450"/>
    <property type="match status" value="1"/>
</dbReference>
<dbReference type="InterPro" id="IPR017972">
    <property type="entry name" value="Cyt_P450_CS"/>
</dbReference>
<dbReference type="Pfam" id="PF00067">
    <property type="entry name" value="p450"/>
    <property type="match status" value="1"/>
</dbReference>
<dbReference type="InterPro" id="IPR001128">
    <property type="entry name" value="Cyt_P450"/>
</dbReference>
<organism evidence="10 11">
    <name type="scientific">Hypholoma sublateritium (strain FD-334 SS-4)</name>
    <dbReference type="NCBI Taxonomy" id="945553"/>
    <lineage>
        <taxon>Eukaryota</taxon>
        <taxon>Fungi</taxon>
        <taxon>Dikarya</taxon>
        <taxon>Basidiomycota</taxon>
        <taxon>Agaricomycotina</taxon>
        <taxon>Agaricomycetes</taxon>
        <taxon>Agaricomycetidae</taxon>
        <taxon>Agaricales</taxon>
        <taxon>Agaricineae</taxon>
        <taxon>Strophariaceae</taxon>
        <taxon>Hypholoma</taxon>
    </lineage>
</organism>
<evidence type="ECO:0000256" key="4">
    <source>
        <dbReference type="ARBA" id="ARBA00022723"/>
    </source>
</evidence>
<evidence type="ECO:0000313" key="10">
    <source>
        <dbReference type="EMBL" id="KJA21380.1"/>
    </source>
</evidence>
<dbReference type="SUPFAM" id="SSF48264">
    <property type="entry name" value="Cytochrome P450"/>
    <property type="match status" value="1"/>
</dbReference>
<keyword evidence="5 9" id="KW-0560">Oxidoreductase</keyword>
<evidence type="ECO:0000256" key="2">
    <source>
        <dbReference type="ARBA" id="ARBA00010617"/>
    </source>
</evidence>
<evidence type="ECO:0000256" key="8">
    <source>
        <dbReference type="PIRSR" id="PIRSR602401-1"/>
    </source>
</evidence>
<evidence type="ECO:0008006" key="12">
    <source>
        <dbReference type="Google" id="ProtNLM"/>
    </source>
</evidence>
<evidence type="ECO:0000256" key="1">
    <source>
        <dbReference type="ARBA" id="ARBA00001971"/>
    </source>
</evidence>
<keyword evidence="3 8" id="KW-0349">Heme</keyword>
<keyword evidence="6 8" id="KW-0408">Iron</keyword>
<evidence type="ECO:0000256" key="5">
    <source>
        <dbReference type="ARBA" id="ARBA00023002"/>
    </source>
</evidence>
<comment type="similarity">
    <text evidence="2 9">Belongs to the cytochrome P450 family.</text>
</comment>
<reference evidence="11" key="1">
    <citation type="submission" date="2014-04" db="EMBL/GenBank/DDBJ databases">
        <title>Evolutionary Origins and Diversification of the Mycorrhizal Mutualists.</title>
        <authorList>
            <consortium name="DOE Joint Genome Institute"/>
            <consortium name="Mycorrhizal Genomics Consortium"/>
            <person name="Kohler A."/>
            <person name="Kuo A."/>
            <person name="Nagy L.G."/>
            <person name="Floudas D."/>
            <person name="Copeland A."/>
            <person name="Barry K.W."/>
            <person name="Cichocki N."/>
            <person name="Veneault-Fourrey C."/>
            <person name="LaButti K."/>
            <person name="Lindquist E.A."/>
            <person name="Lipzen A."/>
            <person name="Lundell T."/>
            <person name="Morin E."/>
            <person name="Murat C."/>
            <person name="Riley R."/>
            <person name="Ohm R."/>
            <person name="Sun H."/>
            <person name="Tunlid A."/>
            <person name="Henrissat B."/>
            <person name="Grigoriev I.V."/>
            <person name="Hibbett D.S."/>
            <person name="Martin F."/>
        </authorList>
    </citation>
    <scope>NUCLEOTIDE SEQUENCE [LARGE SCALE GENOMIC DNA]</scope>
    <source>
        <strain evidence="11">FD-334 SS-4</strain>
    </source>
</reference>
<dbReference type="STRING" id="945553.A0A0D2PNA8"/>
<evidence type="ECO:0000256" key="7">
    <source>
        <dbReference type="ARBA" id="ARBA00023033"/>
    </source>
</evidence>
<evidence type="ECO:0000256" key="9">
    <source>
        <dbReference type="RuleBase" id="RU000461"/>
    </source>
</evidence>
<keyword evidence="11" id="KW-1185">Reference proteome</keyword>
<dbReference type="EMBL" id="KN817558">
    <property type="protein sequence ID" value="KJA21380.1"/>
    <property type="molecule type" value="Genomic_DNA"/>
</dbReference>
<evidence type="ECO:0000313" key="11">
    <source>
        <dbReference type="Proteomes" id="UP000054270"/>
    </source>
</evidence>
<dbReference type="GO" id="GO:0004497">
    <property type="term" value="F:monooxygenase activity"/>
    <property type="evidence" value="ECO:0007669"/>
    <property type="project" value="UniProtKB-KW"/>
</dbReference>